<feature type="transmembrane region" description="Helical" evidence="8">
    <location>
        <begin position="82"/>
        <end position="100"/>
    </location>
</feature>
<keyword evidence="7 8" id="KW-0472">Membrane</keyword>
<protein>
    <recommendedName>
        <fullName evidence="9">Major facilitator superfamily (MFS) profile domain-containing protein</fullName>
    </recommendedName>
</protein>
<dbReference type="EMBL" id="KZ308428">
    <property type="protein sequence ID" value="KAG8229377.1"/>
    <property type="molecule type" value="Genomic_DNA"/>
</dbReference>
<evidence type="ECO:0000256" key="4">
    <source>
        <dbReference type="ARBA" id="ARBA00022597"/>
    </source>
</evidence>
<feature type="domain" description="Major facilitator superfamily (MFS) profile" evidence="9">
    <location>
        <begin position="13"/>
        <end position="419"/>
    </location>
</feature>
<keyword evidence="5 8" id="KW-0812">Transmembrane</keyword>
<feature type="transmembrane region" description="Helical" evidence="8">
    <location>
        <begin position="168"/>
        <end position="190"/>
    </location>
</feature>
<feature type="transmembrane region" description="Helical" evidence="8">
    <location>
        <begin position="140"/>
        <end position="162"/>
    </location>
</feature>
<dbReference type="Pfam" id="PF07690">
    <property type="entry name" value="MFS_1"/>
    <property type="match status" value="1"/>
</dbReference>
<feature type="transmembrane region" description="Helical" evidence="8">
    <location>
        <begin position="330"/>
        <end position="354"/>
    </location>
</feature>
<accession>A0A8K0K7X9</accession>
<organism evidence="10 11">
    <name type="scientific">Ladona fulva</name>
    <name type="common">Scarce chaser dragonfly</name>
    <name type="synonym">Libellula fulva</name>
    <dbReference type="NCBI Taxonomy" id="123851"/>
    <lineage>
        <taxon>Eukaryota</taxon>
        <taxon>Metazoa</taxon>
        <taxon>Ecdysozoa</taxon>
        <taxon>Arthropoda</taxon>
        <taxon>Hexapoda</taxon>
        <taxon>Insecta</taxon>
        <taxon>Pterygota</taxon>
        <taxon>Palaeoptera</taxon>
        <taxon>Odonata</taxon>
        <taxon>Epiprocta</taxon>
        <taxon>Anisoptera</taxon>
        <taxon>Libelluloidea</taxon>
        <taxon>Libellulidae</taxon>
        <taxon>Ladona</taxon>
    </lineage>
</organism>
<feature type="transmembrane region" description="Helical" evidence="8">
    <location>
        <begin position="391"/>
        <end position="416"/>
    </location>
</feature>
<feature type="transmembrane region" description="Helical" evidence="8">
    <location>
        <begin position="50"/>
        <end position="70"/>
    </location>
</feature>
<dbReference type="PANTHER" id="PTHR43184:SF30">
    <property type="entry name" value="MFS DOMAIN-CONTAINING PROTEIN"/>
    <property type="match status" value="1"/>
</dbReference>
<dbReference type="PANTHER" id="PTHR43184">
    <property type="entry name" value="MAJOR FACILITATOR SUPERFAMILY TRANSPORTER 16, ISOFORM B"/>
    <property type="match status" value="1"/>
</dbReference>
<dbReference type="Gene3D" id="1.20.1250.20">
    <property type="entry name" value="MFS general substrate transporter like domains"/>
    <property type="match status" value="2"/>
</dbReference>
<dbReference type="PIRSF" id="PIRSF002808">
    <property type="entry name" value="Hexose_phosphate_transp"/>
    <property type="match status" value="1"/>
</dbReference>
<comment type="caution">
    <text evidence="10">The sequence shown here is derived from an EMBL/GenBank/DDBJ whole genome shotgun (WGS) entry which is preliminary data.</text>
</comment>
<feature type="transmembrane region" description="Helical" evidence="8">
    <location>
        <begin position="12"/>
        <end position="30"/>
    </location>
</feature>
<evidence type="ECO:0000256" key="1">
    <source>
        <dbReference type="ARBA" id="ARBA00004141"/>
    </source>
</evidence>
<evidence type="ECO:0000256" key="7">
    <source>
        <dbReference type="ARBA" id="ARBA00023136"/>
    </source>
</evidence>
<reference evidence="10" key="1">
    <citation type="submission" date="2013-04" db="EMBL/GenBank/DDBJ databases">
        <authorList>
            <person name="Qu J."/>
            <person name="Murali S.C."/>
            <person name="Bandaranaike D."/>
            <person name="Bellair M."/>
            <person name="Blankenburg K."/>
            <person name="Chao H."/>
            <person name="Dinh H."/>
            <person name="Doddapaneni H."/>
            <person name="Downs B."/>
            <person name="Dugan-Rocha S."/>
            <person name="Elkadiri S."/>
            <person name="Gnanaolivu R.D."/>
            <person name="Hernandez B."/>
            <person name="Javaid M."/>
            <person name="Jayaseelan J.C."/>
            <person name="Lee S."/>
            <person name="Li M."/>
            <person name="Ming W."/>
            <person name="Munidasa M."/>
            <person name="Muniz J."/>
            <person name="Nguyen L."/>
            <person name="Ongeri F."/>
            <person name="Osuji N."/>
            <person name="Pu L.-L."/>
            <person name="Puazo M."/>
            <person name="Qu C."/>
            <person name="Quiroz J."/>
            <person name="Raj R."/>
            <person name="Weissenberger G."/>
            <person name="Xin Y."/>
            <person name="Zou X."/>
            <person name="Han Y."/>
            <person name="Richards S."/>
            <person name="Worley K."/>
            <person name="Muzny D."/>
            <person name="Gibbs R."/>
        </authorList>
    </citation>
    <scope>NUCLEOTIDE SEQUENCE</scope>
    <source>
        <strain evidence="10">Sampled in the wild</strain>
    </source>
</reference>
<feature type="transmembrane region" description="Helical" evidence="8">
    <location>
        <begin position="265"/>
        <end position="286"/>
    </location>
</feature>
<evidence type="ECO:0000256" key="3">
    <source>
        <dbReference type="ARBA" id="ARBA00022448"/>
    </source>
</evidence>
<reference evidence="10" key="2">
    <citation type="submission" date="2017-10" db="EMBL/GenBank/DDBJ databases">
        <title>Ladona fulva Genome sequencing and assembly.</title>
        <authorList>
            <person name="Murali S."/>
            <person name="Richards S."/>
            <person name="Bandaranaike D."/>
            <person name="Bellair M."/>
            <person name="Blankenburg K."/>
            <person name="Chao H."/>
            <person name="Dinh H."/>
            <person name="Doddapaneni H."/>
            <person name="Dugan-Rocha S."/>
            <person name="Elkadiri S."/>
            <person name="Gnanaolivu R."/>
            <person name="Hernandez B."/>
            <person name="Skinner E."/>
            <person name="Javaid M."/>
            <person name="Lee S."/>
            <person name="Li M."/>
            <person name="Ming W."/>
            <person name="Munidasa M."/>
            <person name="Muniz J."/>
            <person name="Nguyen L."/>
            <person name="Hughes D."/>
            <person name="Osuji N."/>
            <person name="Pu L.-L."/>
            <person name="Puazo M."/>
            <person name="Qu C."/>
            <person name="Quiroz J."/>
            <person name="Raj R."/>
            <person name="Weissenberger G."/>
            <person name="Xin Y."/>
            <person name="Zou X."/>
            <person name="Han Y."/>
            <person name="Worley K."/>
            <person name="Muzny D."/>
            <person name="Gibbs R."/>
        </authorList>
    </citation>
    <scope>NUCLEOTIDE SEQUENCE</scope>
    <source>
        <strain evidence="10">Sampled in the wild</strain>
    </source>
</reference>
<evidence type="ECO:0000256" key="6">
    <source>
        <dbReference type="ARBA" id="ARBA00022989"/>
    </source>
</evidence>
<gene>
    <name evidence="10" type="ORF">J437_LFUL000898</name>
</gene>
<dbReference type="InterPro" id="IPR011701">
    <property type="entry name" value="MFS"/>
</dbReference>
<name>A0A8K0K7X9_LADFU</name>
<keyword evidence="11" id="KW-1185">Reference proteome</keyword>
<evidence type="ECO:0000259" key="9">
    <source>
        <dbReference type="PROSITE" id="PS50850"/>
    </source>
</evidence>
<dbReference type="SUPFAM" id="SSF103473">
    <property type="entry name" value="MFS general substrate transporter"/>
    <property type="match status" value="1"/>
</dbReference>
<dbReference type="AlphaFoldDB" id="A0A8K0K7X9"/>
<comment type="similarity">
    <text evidence="2">Belongs to the major facilitator superfamily. Organophosphate:Pi antiporter (OPA) (TC 2.A.1.4) family.</text>
</comment>
<feature type="transmembrane region" description="Helical" evidence="8">
    <location>
        <begin position="361"/>
        <end position="379"/>
    </location>
</feature>
<dbReference type="GO" id="GO:0016020">
    <property type="term" value="C:membrane"/>
    <property type="evidence" value="ECO:0007669"/>
    <property type="project" value="UniProtKB-SubCell"/>
</dbReference>
<comment type="subcellular location">
    <subcellularLocation>
        <location evidence="1">Membrane</location>
        <topology evidence="1">Multi-pass membrane protein</topology>
    </subcellularLocation>
</comment>
<dbReference type="OrthoDB" id="3639251at2759"/>
<dbReference type="GO" id="GO:0022857">
    <property type="term" value="F:transmembrane transporter activity"/>
    <property type="evidence" value="ECO:0007669"/>
    <property type="project" value="InterPro"/>
</dbReference>
<evidence type="ECO:0000256" key="8">
    <source>
        <dbReference type="SAM" id="Phobius"/>
    </source>
</evidence>
<feature type="transmembrane region" description="Helical" evidence="8">
    <location>
        <begin position="298"/>
        <end position="318"/>
    </location>
</feature>
<keyword evidence="4" id="KW-0762">Sugar transport</keyword>
<dbReference type="InterPro" id="IPR000849">
    <property type="entry name" value="Sugar_P_transporter"/>
</dbReference>
<dbReference type="PROSITE" id="PS50850">
    <property type="entry name" value="MFS"/>
    <property type="match status" value="1"/>
</dbReference>
<keyword evidence="6 8" id="KW-1133">Transmembrane helix</keyword>
<dbReference type="InterPro" id="IPR020846">
    <property type="entry name" value="MFS_dom"/>
</dbReference>
<dbReference type="InterPro" id="IPR036259">
    <property type="entry name" value="MFS_trans_sf"/>
</dbReference>
<feature type="non-terminal residue" evidence="10">
    <location>
        <position position="426"/>
    </location>
</feature>
<evidence type="ECO:0000256" key="5">
    <source>
        <dbReference type="ARBA" id="ARBA00022692"/>
    </source>
</evidence>
<sequence>MAAVASRTLKIHQLMVFVLVWIVYGATYLTRKPLGVIKGSMANELRFSKMQLGLMDAAILLPYSLFQIFLGPLADKLGPKKTISISLFLSGMAMITFGSWNNYLVLFLLLFLGGGAQGPCWPSCSKLLSSWFSDASLHSVFGIVSTSAFAGSIAASALAVYLMQNYGWRFVFIPPSLCLLLFSFVSLYFFKNPAEYGISIPDKETASEKSSKVNRNSYQLRELWHIPTVPELSIAMACLKLVRYVMYLWLPVYLAQSLNYSAADAGMYSIVFDVGGVVGSIVLGLVVDRMGKAESHRALLHIWLSSVAATVSFFLFMLTSSWGISYNTLFMMAAGSFICGPDSLLGGSVAISVGEGGGRNAGAAVTGLINGFGSFGAVIEGPLVAFVSEQFSWDAVFILIIFLSSVGSFAIMRAFAMQRRISRMSE</sequence>
<dbReference type="Proteomes" id="UP000792457">
    <property type="component" value="Unassembled WGS sequence"/>
</dbReference>
<evidence type="ECO:0000313" key="11">
    <source>
        <dbReference type="Proteomes" id="UP000792457"/>
    </source>
</evidence>
<evidence type="ECO:0000256" key="2">
    <source>
        <dbReference type="ARBA" id="ARBA00009598"/>
    </source>
</evidence>
<evidence type="ECO:0000313" key="10">
    <source>
        <dbReference type="EMBL" id="KAG8229377.1"/>
    </source>
</evidence>
<keyword evidence="3" id="KW-0813">Transport</keyword>
<proteinExistence type="inferred from homology"/>